<evidence type="ECO:0000313" key="1">
    <source>
        <dbReference type="EMBL" id="CAG8814037.1"/>
    </source>
</evidence>
<sequence>QPNIFTNKEVFKIAFDENDSFYSLSIALKKIPTSNDLHALAIAVFNAQYKQFNISSYLLTYFLYPNYRSNSLKRKFYDICELAVSYYKDMHYSEKEYRELVSQLINYKAKVTPWDIEFSSNLMPTTW</sequence>
<protein>
    <submittedName>
        <fullName evidence="1">17239_t:CDS:1</fullName>
    </submittedName>
</protein>
<dbReference type="EMBL" id="CAJVQA010041567">
    <property type="protein sequence ID" value="CAG8814037.1"/>
    <property type="molecule type" value="Genomic_DNA"/>
</dbReference>
<name>A0A9N9PF17_9GLOM</name>
<keyword evidence="2" id="KW-1185">Reference proteome</keyword>
<accession>A0A9N9PF17</accession>
<comment type="caution">
    <text evidence="1">The sequence shown here is derived from an EMBL/GenBank/DDBJ whole genome shotgun (WGS) entry which is preliminary data.</text>
</comment>
<evidence type="ECO:0000313" key="2">
    <source>
        <dbReference type="Proteomes" id="UP000789759"/>
    </source>
</evidence>
<feature type="non-terminal residue" evidence="1">
    <location>
        <position position="1"/>
    </location>
</feature>
<dbReference type="OrthoDB" id="2425836at2759"/>
<gene>
    <name evidence="1" type="ORF">CPELLU_LOCUS18985</name>
</gene>
<organism evidence="1 2">
    <name type="scientific">Cetraspora pellucida</name>
    <dbReference type="NCBI Taxonomy" id="1433469"/>
    <lineage>
        <taxon>Eukaryota</taxon>
        <taxon>Fungi</taxon>
        <taxon>Fungi incertae sedis</taxon>
        <taxon>Mucoromycota</taxon>
        <taxon>Glomeromycotina</taxon>
        <taxon>Glomeromycetes</taxon>
        <taxon>Diversisporales</taxon>
        <taxon>Gigasporaceae</taxon>
        <taxon>Cetraspora</taxon>
    </lineage>
</organism>
<reference evidence="1" key="1">
    <citation type="submission" date="2021-06" db="EMBL/GenBank/DDBJ databases">
        <authorList>
            <person name="Kallberg Y."/>
            <person name="Tangrot J."/>
            <person name="Rosling A."/>
        </authorList>
    </citation>
    <scope>NUCLEOTIDE SEQUENCE</scope>
    <source>
        <strain evidence="1">FL966</strain>
    </source>
</reference>
<dbReference type="AlphaFoldDB" id="A0A9N9PF17"/>
<proteinExistence type="predicted"/>
<dbReference type="Proteomes" id="UP000789759">
    <property type="component" value="Unassembled WGS sequence"/>
</dbReference>